<dbReference type="InterPro" id="IPR020574">
    <property type="entry name" value="Ribosomal_uS9_CS"/>
</dbReference>
<gene>
    <name evidence="6" type="ORF">COT24_05390</name>
</gene>
<dbReference type="GO" id="GO:0005737">
    <property type="term" value="C:cytoplasm"/>
    <property type="evidence" value="ECO:0007669"/>
    <property type="project" value="UniProtKB-ARBA"/>
</dbReference>
<evidence type="ECO:0000313" key="6">
    <source>
        <dbReference type="EMBL" id="PIS42092.1"/>
    </source>
</evidence>
<dbReference type="Proteomes" id="UP000231542">
    <property type="component" value="Unassembled WGS sequence"/>
</dbReference>
<dbReference type="InterPro" id="IPR020568">
    <property type="entry name" value="Ribosomal_Su5_D2-typ_SF"/>
</dbReference>
<evidence type="ECO:0000313" key="7">
    <source>
        <dbReference type="Proteomes" id="UP000231542"/>
    </source>
</evidence>
<dbReference type="PANTHER" id="PTHR21569">
    <property type="entry name" value="RIBOSOMAL PROTEIN S9"/>
    <property type="match status" value="1"/>
</dbReference>
<dbReference type="SUPFAM" id="SSF54211">
    <property type="entry name" value="Ribosomal protein S5 domain 2-like"/>
    <property type="match status" value="1"/>
</dbReference>
<dbReference type="GO" id="GO:0003735">
    <property type="term" value="F:structural constituent of ribosome"/>
    <property type="evidence" value="ECO:0007669"/>
    <property type="project" value="InterPro"/>
</dbReference>
<dbReference type="InterPro" id="IPR014721">
    <property type="entry name" value="Ribsml_uS5_D2-typ_fold_subgr"/>
</dbReference>
<reference evidence="6 7" key="1">
    <citation type="submission" date="2017-09" db="EMBL/GenBank/DDBJ databases">
        <title>Depth-based differentiation of microbial function through sediment-hosted aquifers and enrichment of novel symbionts in the deep terrestrial subsurface.</title>
        <authorList>
            <person name="Probst A.J."/>
            <person name="Ladd B."/>
            <person name="Jarett J.K."/>
            <person name="Geller-Mcgrath D.E."/>
            <person name="Sieber C.M."/>
            <person name="Emerson J.B."/>
            <person name="Anantharaman K."/>
            <person name="Thomas B.C."/>
            <person name="Malmstrom R."/>
            <person name="Stieglmeier M."/>
            <person name="Klingl A."/>
            <person name="Woyke T."/>
            <person name="Ryan C.M."/>
            <person name="Banfield J.F."/>
        </authorList>
    </citation>
    <scope>NUCLEOTIDE SEQUENCE [LARGE SCALE GENOMIC DNA]</scope>
    <source>
        <strain evidence="6">CG08_land_8_20_14_0_20_40_16</strain>
    </source>
</reference>
<dbReference type="PANTHER" id="PTHR21569:SF1">
    <property type="entry name" value="SMALL RIBOSOMAL SUBUNIT PROTEIN US9M"/>
    <property type="match status" value="1"/>
</dbReference>
<dbReference type="EMBL" id="PEXU01000058">
    <property type="protein sequence ID" value="PIS42092.1"/>
    <property type="molecule type" value="Genomic_DNA"/>
</dbReference>
<keyword evidence="2 4" id="KW-0689">Ribosomal protein</keyword>
<evidence type="ECO:0000256" key="5">
    <source>
        <dbReference type="RuleBase" id="RU003816"/>
    </source>
</evidence>
<protein>
    <recommendedName>
        <fullName evidence="5">30S ribosomal protein S9</fullName>
    </recommendedName>
</protein>
<dbReference type="Gene3D" id="3.30.230.10">
    <property type="match status" value="1"/>
</dbReference>
<dbReference type="PROSITE" id="PS00360">
    <property type="entry name" value="RIBOSOMAL_S9"/>
    <property type="match status" value="1"/>
</dbReference>
<keyword evidence="3 4" id="KW-0687">Ribonucleoprotein</keyword>
<dbReference type="GO" id="GO:0015935">
    <property type="term" value="C:small ribosomal subunit"/>
    <property type="evidence" value="ECO:0007669"/>
    <property type="project" value="TreeGrafter"/>
</dbReference>
<dbReference type="InterPro" id="IPR023035">
    <property type="entry name" value="Ribosomal_uS9_bac/plastid"/>
</dbReference>
<comment type="caution">
    <text evidence="6">The sequence shown here is derived from an EMBL/GenBank/DDBJ whole genome shotgun (WGS) entry which is preliminary data.</text>
</comment>
<evidence type="ECO:0000256" key="1">
    <source>
        <dbReference type="ARBA" id="ARBA00005251"/>
    </source>
</evidence>
<name>A0A2H0YWH1_9BACT</name>
<dbReference type="Pfam" id="PF00380">
    <property type="entry name" value="Ribosomal_S9"/>
    <property type="match status" value="1"/>
</dbReference>
<evidence type="ECO:0000256" key="4">
    <source>
        <dbReference type="RuleBase" id="RU003815"/>
    </source>
</evidence>
<sequence>MVKKRGRPRKKEVQQIEEQKKEIKKAIKRDYLFAVGRRKEAVARVRYYLKKEGETEINSRKLSEFFPTFTLQQIVKKPLEVVKLKIGSFSIRVKGGGKRGQAESISLGIARVLEKYDSNLRSPLKKAGLLSRDARIKERKKYGLKRARRAPQWQKR</sequence>
<dbReference type="NCBIfam" id="NF001099">
    <property type="entry name" value="PRK00132.1"/>
    <property type="match status" value="1"/>
</dbReference>
<accession>A0A2H0YWH1</accession>
<dbReference type="AlphaFoldDB" id="A0A2H0YWH1"/>
<dbReference type="GO" id="GO:0003723">
    <property type="term" value="F:RNA binding"/>
    <property type="evidence" value="ECO:0007669"/>
    <property type="project" value="TreeGrafter"/>
</dbReference>
<organism evidence="6 7">
    <name type="scientific">Candidatus Kerfeldbacteria bacterium CG08_land_8_20_14_0_20_40_16</name>
    <dbReference type="NCBI Taxonomy" id="2014244"/>
    <lineage>
        <taxon>Bacteria</taxon>
        <taxon>Candidatus Kerfeldiibacteriota</taxon>
    </lineage>
</organism>
<comment type="similarity">
    <text evidence="1 4">Belongs to the universal ribosomal protein uS9 family.</text>
</comment>
<evidence type="ECO:0000256" key="3">
    <source>
        <dbReference type="ARBA" id="ARBA00023274"/>
    </source>
</evidence>
<proteinExistence type="inferred from homology"/>
<evidence type="ECO:0000256" key="2">
    <source>
        <dbReference type="ARBA" id="ARBA00022980"/>
    </source>
</evidence>
<dbReference type="GO" id="GO:0006412">
    <property type="term" value="P:translation"/>
    <property type="evidence" value="ECO:0007669"/>
    <property type="project" value="InterPro"/>
</dbReference>
<dbReference type="InterPro" id="IPR000754">
    <property type="entry name" value="Ribosomal_uS9"/>
</dbReference>